<keyword evidence="1" id="KW-0175">Coiled coil</keyword>
<organism evidence="3 4">
    <name type="scientific">Escovopsis weberi</name>
    <dbReference type="NCBI Taxonomy" id="150374"/>
    <lineage>
        <taxon>Eukaryota</taxon>
        <taxon>Fungi</taxon>
        <taxon>Dikarya</taxon>
        <taxon>Ascomycota</taxon>
        <taxon>Pezizomycotina</taxon>
        <taxon>Sordariomycetes</taxon>
        <taxon>Hypocreomycetidae</taxon>
        <taxon>Hypocreales</taxon>
        <taxon>Hypocreaceae</taxon>
        <taxon>Escovopsis</taxon>
    </lineage>
</organism>
<sequence>MAPRDDDAGEIKTDVADLLDHRASTSSRASSQLSHGRDRFSLRSSRTSSNAPQHHSHNHHNHHHHNHHLLRDNSSTVGAETTPPRILSSPSVASSFGQSASSVLSPLRKELDLQRASGGGHGHGHGIGIGIGISASASASSASEMDSVRAGKQELAKRLSLLAQRLTYGDSMEELVALDLQVNQIEQALGGGIGAGIGASGLMGRPLSPHKDPRRRPMNYQTPLRHSRSDLENGLLGFSSPESSLHRTHYSDMSASLPRHRHEDFEEEEQPPPKKGMTAQQANKVISEMIKLNEELATVVQNLQARQEESDHIHKLLIERAERAAQRIIFLQNRITYLEQELQENDHELQHLRVGLKQVEIQMPRHPDHELQRCFTVIKEDYQALKRKRAHRSTMVSFLGYDQAIAASSPTKMR</sequence>
<dbReference type="STRING" id="150374.A0A0M8N2P3"/>
<feature type="region of interest" description="Disordered" evidence="2">
    <location>
        <begin position="203"/>
        <end position="280"/>
    </location>
</feature>
<dbReference type="Proteomes" id="UP000053831">
    <property type="component" value="Unassembled WGS sequence"/>
</dbReference>
<feature type="region of interest" description="Disordered" evidence="2">
    <location>
        <begin position="1"/>
        <end position="93"/>
    </location>
</feature>
<name>A0A0M8N2P3_ESCWE</name>
<evidence type="ECO:0000256" key="2">
    <source>
        <dbReference type="SAM" id="MobiDB-lite"/>
    </source>
</evidence>
<evidence type="ECO:0000313" key="4">
    <source>
        <dbReference type="Proteomes" id="UP000053831"/>
    </source>
</evidence>
<feature type="compositionally biased region" description="Basic residues" evidence="2">
    <location>
        <begin position="54"/>
        <end position="68"/>
    </location>
</feature>
<dbReference type="EMBL" id="LGSR01000020">
    <property type="protein sequence ID" value="KOS18561.1"/>
    <property type="molecule type" value="Genomic_DNA"/>
</dbReference>
<evidence type="ECO:0000313" key="3">
    <source>
        <dbReference type="EMBL" id="KOS18561.1"/>
    </source>
</evidence>
<dbReference type="OrthoDB" id="4448936at2759"/>
<feature type="compositionally biased region" description="Basic and acidic residues" evidence="2">
    <location>
        <begin position="1"/>
        <end position="23"/>
    </location>
</feature>
<evidence type="ECO:0000256" key="1">
    <source>
        <dbReference type="SAM" id="Coils"/>
    </source>
</evidence>
<gene>
    <name evidence="3" type="ORF">ESCO_001312</name>
</gene>
<feature type="coiled-coil region" evidence="1">
    <location>
        <begin position="286"/>
        <end position="341"/>
    </location>
</feature>
<reference evidence="3 4" key="1">
    <citation type="submission" date="2015-07" db="EMBL/GenBank/DDBJ databases">
        <title>The genome of the fungus Escovopsis weberi, a specialized disease agent of ant agriculture.</title>
        <authorList>
            <person name="de Man T.J."/>
            <person name="Stajich J.E."/>
            <person name="Kubicek C.P."/>
            <person name="Chenthamara K."/>
            <person name="Atanasova L."/>
            <person name="Druzhinina I.S."/>
            <person name="Birnbaum S."/>
            <person name="Barribeau S.M."/>
            <person name="Teiling C."/>
            <person name="Suen G."/>
            <person name="Currie C."/>
            <person name="Gerardo N.M."/>
        </authorList>
    </citation>
    <scope>NUCLEOTIDE SEQUENCE [LARGE SCALE GENOMIC DNA]</scope>
</reference>
<feature type="compositionally biased region" description="Polar residues" evidence="2">
    <location>
        <begin position="42"/>
        <end position="53"/>
    </location>
</feature>
<accession>A0A0M8N2P3</accession>
<protein>
    <submittedName>
        <fullName evidence="3">Uncharacterized protein</fullName>
    </submittedName>
</protein>
<comment type="caution">
    <text evidence="3">The sequence shown here is derived from an EMBL/GenBank/DDBJ whole genome shotgun (WGS) entry which is preliminary data.</text>
</comment>
<dbReference type="AlphaFoldDB" id="A0A0M8N2P3"/>
<proteinExistence type="predicted"/>
<keyword evidence="4" id="KW-1185">Reference proteome</keyword>